<dbReference type="InterPro" id="IPR004606">
    <property type="entry name" value="Mop_domain"/>
</dbReference>
<sequence length="62" mass="6391">HNLLPARITALAPAGPHECLVVLACGATPLLALLTRDAVTRLGLDIGRPVWAVVKSVTLTGP</sequence>
<evidence type="ECO:0000313" key="5">
    <source>
        <dbReference type="Proteomes" id="UP000565205"/>
    </source>
</evidence>
<dbReference type="PROSITE" id="PS51866">
    <property type="entry name" value="MOP"/>
    <property type="match status" value="1"/>
</dbReference>
<dbReference type="Proteomes" id="UP000565205">
    <property type="component" value="Unassembled WGS sequence"/>
</dbReference>
<evidence type="ECO:0000256" key="2">
    <source>
        <dbReference type="PROSITE-ProRule" id="PRU01213"/>
    </source>
</evidence>
<evidence type="ECO:0000313" key="4">
    <source>
        <dbReference type="EMBL" id="NVN30096.1"/>
    </source>
</evidence>
<evidence type="ECO:0000256" key="1">
    <source>
        <dbReference type="ARBA" id="ARBA00022505"/>
    </source>
</evidence>
<name>A0A850NQG0_9PROT</name>
<dbReference type="Pfam" id="PF03459">
    <property type="entry name" value="TOBE"/>
    <property type="match status" value="1"/>
</dbReference>
<dbReference type="EMBL" id="JABXXQ010000104">
    <property type="protein sequence ID" value="NVN30096.1"/>
    <property type="molecule type" value="Genomic_DNA"/>
</dbReference>
<comment type="caution">
    <text evidence="4">The sequence shown here is derived from an EMBL/GenBank/DDBJ whole genome shotgun (WGS) entry which is preliminary data.</text>
</comment>
<dbReference type="GO" id="GO:0015689">
    <property type="term" value="P:molybdate ion transport"/>
    <property type="evidence" value="ECO:0007669"/>
    <property type="project" value="InterPro"/>
</dbReference>
<dbReference type="InterPro" id="IPR008995">
    <property type="entry name" value="Mo/tungstate-bd_C_term_dom"/>
</dbReference>
<feature type="domain" description="Mop" evidence="3">
    <location>
        <begin position="1"/>
        <end position="62"/>
    </location>
</feature>
<dbReference type="Gene3D" id="2.40.50.100">
    <property type="match status" value="1"/>
</dbReference>
<feature type="non-terminal residue" evidence="4">
    <location>
        <position position="1"/>
    </location>
</feature>
<organism evidence="4 5">
    <name type="scientific">Endobacter medicaginis</name>
    <dbReference type="NCBI Taxonomy" id="1181271"/>
    <lineage>
        <taxon>Bacteria</taxon>
        <taxon>Pseudomonadati</taxon>
        <taxon>Pseudomonadota</taxon>
        <taxon>Alphaproteobacteria</taxon>
        <taxon>Acetobacterales</taxon>
        <taxon>Acetobacteraceae</taxon>
        <taxon>Endobacter</taxon>
    </lineage>
</organism>
<dbReference type="RefSeq" id="WP_176623348.1">
    <property type="nucleotide sequence ID" value="NZ_JABXXQ010000104.1"/>
</dbReference>
<dbReference type="AlphaFoldDB" id="A0A850NQG0"/>
<dbReference type="SUPFAM" id="SSF50331">
    <property type="entry name" value="MOP-like"/>
    <property type="match status" value="1"/>
</dbReference>
<dbReference type="InterPro" id="IPR005116">
    <property type="entry name" value="Transp-assoc_OB_typ1"/>
</dbReference>
<keyword evidence="1 2" id="KW-0500">Molybdenum</keyword>
<protein>
    <submittedName>
        <fullName evidence="4">TOBE domain-containing protein</fullName>
    </submittedName>
</protein>
<evidence type="ECO:0000259" key="3">
    <source>
        <dbReference type="PROSITE" id="PS51866"/>
    </source>
</evidence>
<reference evidence="4 5" key="1">
    <citation type="submission" date="2020-06" db="EMBL/GenBank/DDBJ databases">
        <title>Description of novel acetic acid bacteria.</title>
        <authorList>
            <person name="Sombolestani A."/>
        </authorList>
    </citation>
    <scope>NUCLEOTIDE SEQUENCE [LARGE SCALE GENOMIC DNA]</scope>
    <source>
        <strain evidence="4 5">LMG 26838</strain>
    </source>
</reference>
<accession>A0A850NQG0</accession>
<proteinExistence type="predicted"/>
<gene>
    <name evidence="4" type="ORF">HUK83_07075</name>
</gene>